<comment type="caution">
    <text evidence="1">The sequence shown here is derived from an EMBL/GenBank/DDBJ whole genome shotgun (WGS) entry which is preliminary data.</text>
</comment>
<dbReference type="GO" id="GO:0016787">
    <property type="term" value="F:hydrolase activity"/>
    <property type="evidence" value="ECO:0007669"/>
    <property type="project" value="InterPro"/>
</dbReference>
<dbReference type="InterPro" id="IPR004963">
    <property type="entry name" value="PAE/NOTUM"/>
</dbReference>
<dbReference type="EMBL" id="LDAU01000028">
    <property type="protein sequence ID" value="KRX10400.1"/>
    <property type="molecule type" value="Genomic_DNA"/>
</dbReference>
<dbReference type="AlphaFoldDB" id="A0A0V0R7R8"/>
<dbReference type="OrthoDB" id="2015280at2759"/>
<organism evidence="1 2">
    <name type="scientific">Pseudocohnilembus persalinus</name>
    <name type="common">Ciliate</name>
    <dbReference type="NCBI Taxonomy" id="266149"/>
    <lineage>
        <taxon>Eukaryota</taxon>
        <taxon>Sar</taxon>
        <taxon>Alveolata</taxon>
        <taxon>Ciliophora</taxon>
        <taxon>Intramacronucleata</taxon>
        <taxon>Oligohymenophorea</taxon>
        <taxon>Scuticociliatia</taxon>
        <taxon>Philasterida</taxon>
        <taxon>Pseudocohnilembidae</taxon>
        <taxon>Pseudocohnilembus</taxon>
    </lineage>
</organism>
<evidence type="ECO:0000313" key="2">
    <source>
        <dbReference type="Proteomes" id="UP000054937"/>
    </source>
</evidence>
<evidence type="ECO:0000313" key="1">
    <source>
        <dbReference type="EMBL" id="KRX10400.1"/>
    </source>
</evidence>
<dbReference type="OMA" id="HCQTEME"/>
<dbReference type="Proteomes" id="UP000054937">
    <property type="component" value="Unassembled WGS sequence"/>
</dbReference>
<evidence type="ECO:0008006" key="3">
    <source>
        <dbReference type="Google" id="ProtNLM"/>
    </source>
</evidence>
<dbReference type="Pfam" id="PF03283">
    <property type="entry name" value="PAE"/>
    <property type="match status" value="1"/>
</dbReference>
<reference evidence="1 2" key="1">
    <citation type="journal article" date="2015" name="Sci. Rep.">
        <title>Genome of the facultative scuticociliatosis pathogen Pseudocohnilembus persalinus provides insight into its virulence through horizontal gene transfer.</title>
        <authorList>
            <person name="Xiong J."/>
            <person name="Wang G."/>
            <person name="Cheng J."/>
            <person name="Tian M."/>
            <person name="Pan X."/>
            <person name="Warren A."/>
            <person name="Jiang C."/>
            <person name="Yuan D."/>
            <person name="Miao W."/>
        </authorList>
    </citation>
    <scope>NUCLEOTIDE SEQUENCE [LARGE SCALE GENOMIC DNA]</scope>
    <source>
        <strain evidence="1">36N120E</strain>
    </source>
</reference>
<accession>A0A0V0R7R8</accession>
<proteinExistence type="predicted"/>
<sequence>MDLILFDDSNYPEALCVDGTHAGFYIEEGSGDGKDKFIIFFQGGGACFGPTKELALTSCYQRSFTDLGSSKHWLKSRYGTGIQQADETLNPHFYNWNKVFVPYCDGLVHQGHSDEPYQFLGKKLYFRGLDNSMATFQYLIDNYGLASDSVKEVLFTGTSAGGIANFYYADILKNMLPAETKYWVAADSGFFINYYTDNPNNFFVQCINSMLNLVDRSKILPQGCPDIDNENAFECVSPQYWIQNIESDLYIIQSAYDQFTLEAFMGIECTSGAGDMQGCSENKQQTIQDFRKSMLDDINNIIYNKKNANAWVVSCIHHAFLEANRDFNTNIYEVPEHSGNTPQQALYEWMYSDKRENMIDRQPWPYNQPCNGESSFNYNNFIFQ</sequence>
<name>A0A0V0R7R8_PSEPJ</name>
<dbReference type="InParanoid" id="A0A0V0R7R8"/>
<dbReference type="PANTHER" id="PTHR21562">
    <property type="entry name" value="NOTUM-RELATED"/>
    <property type="match status" value="1"/>
</dbReference>
<gene>
    <name evidence="1" type="ORF">PPERSA_10499</name>
</gene>
<protein>
    <recommendedName>
        <fullName evidence="3">Pectin acetylesterase</fullName>
    </recommendedName>
</protein>
<keyword evidence="2" id="KW-1185">Reference proteome</keyword>